<dbReference type="OMA" id="CRAYSED"/>
<evidence type="ECO:0000256" key="6">
    <source>
        <dbReference type="ARBA" id="ARBA00022927"/>
    </source>
</evidence>
<evidence type="ECO:0008006" key="12">
    <source>
        <dbReference type="Google" id="ProtNLM"/>
    </source>
</evidence>
<feature type="transmembrane region" description="Helical" evidence="9">
    <location>
        <begin position="283"/>
        <end position="303"/>
    </location>
</feature>
<dbReference type="AlphaFoldDB" id="A0AA38GBH6"/>
<evidence type="ECO:0000256" key="5">
    <source>
        <dbReference type="ARBA" id="ARBA00022856"/>
    </source>
</evidence>
<feature type="transmembrane region" description="Helical" evidence="9">
    <location>
        <begin position="198"/>
        <end position="220"/>
    </location>
</feature>
<keyword evidence="3" id="KW-0813">Transport</keyword>
<evidence type="ECO:0000256" key="4">
    <source>
        <dbReference type="ARBA" id="ARBA00022692"/>
    </source>
</evidence>
<feature type="transmembrane region" description="Helical" evidence="9">
    <location>
        <begin position="124"/>
        <end position="146"/>
    </location>
</feature>
<dbReference type="InterPro" id="IPR004648">
    <property type="entry name" value="Oligpept_transpt"/>
</dbReference>
<dbReference type="GO" id="GO:0015031">
    <property type="term" value="P:protein transport"/>
    <property type="evidence" value="ECO:0007669"/>
    <property type="project" value="UniProtKB-KW"/>
</dbReference>
<comment type="caution">
    <text evidence="10">The sequence shown here is derived from an EMBL/GenBank/DDBJ whole genome shotgun (WGS) entry which is preliminary data.</text>
</comment>
<keyword evidence="7 9" id="KW-1133">Transmembrane helix</keyword>
<dbReference type="Pfam" id="PF03169">
    <property type="entry name" value="OPT"/>
    <property type="match status" value="1"/>
</dbReference>
<reference evidence="10 11" key="1">
    <citation type="journal article" date="2021" name="Nat. Plants">
        <title>The Taxus genome provides insights into paclitaxel biosynthesis.</title>
        <authorList>
            <person name="Xiong X."/>
            <person name="Gou J."/>
            <person name="Liao Q."/>
            <person name="Li Y."/>
            <person name="Zhou Q."/>
            <person name="Bi G."/>
            <person name="Li C."/>
            <person name="Du R."/>
            <person name="Wang X."/>
            <person name="Sun T."/>
            <person name="Guo L."/>
            <person name="Liang H."/>
            <person name="Lu P."/>
            <person name="Wu Y."/>
            <person name="Zhang Z."/>
            <person name="Ro D.K."/>
            <person name="Shang Y."/>
            <person name="Huang S."/>
            <person name="Yan J."/>
        </authorList>
    </citation>
    <scope>NUCLEOTIDE SEQUENCE [LARGE SCALE GENOMIC DNA]</scope>
    <source>
        <strain evidence="10">Ta-2019</strain>
    </source>
</reference>
<dbReference type="GO" id="GO:0016020">
    <property type="term" value="C:membrane"/>
    <property type="evidence" value="ECO:0007669"/>
    <property type="project" value="UniProtKB-SubCell"/>
</dbReference>
<name>A0AA38GBH6_TAXCH</name>
<comment type="subcellular location">
    <subcellularLocation>
        <location evidence="1">Membrane</location>
        <topology evidence="1">Multi-pass membrane protein</topology>
    </subcellularLocation>
</comment>
<evidence type="ECO:0000256" key="2">
    <source>
        <dbReference type="ARBA" id="ARBA00005484"/>
    </source>
</evidence>
<evidence type="ECO:0000256" key="7">
    <source>
        <dbReference type="ARBA" id="ARBA00022989"/>
    </source>
</evidence>
<feature type="transmembrane region" description="Helical" evidence="9">
    <location>
        <begin position="251"/>
        <end position="271"/>
    </location>
</feature>
<sequence>MLGFGWAGLFRKILVESAYMWWPTNLVQVSIFRALHEKEERRKGGLTRLQFFVIALTCSFAYYILPNYLFGTLSTVSIACYIWKDKVIAQQIGSGMNGLGIGSFSFDWSVIASTYLGSPLATPWFAIANIMVGFFIIVYVITPIAYSANVYDAKKFPIYSSGIYDINGHAYDKTRVLKDFKFDRDGYENYSKLHLSTFFTLTYGVGFAGLAATLSHVLLFHGKKIWRQTRASIRDENVDVHTRLMKKNYDAVPQSWFVIMLVAVVGLAIFTCEGFGGQLQLPWWGVLFACALAFSFTLPVGILQATTNM</sequence>
<organism evidence="10 11">
    <name type="scientific">Taxus chinensis</name>
    <name type="common">Chinese yew</name>
    <name type="synonym">Taxus wallichiana var. chinensis</name>
    <dbReference type="NCBI Taxonomy" id="29808"/>
    <lineage>
        <taxon>Eukaryota</taxon>
        <taxon>Viridiplantae</taxon>
        <taxon>Streptophyta</taxon>
        <taxon>Embryophyta</taxon>
        <taxon>Tracheophyta</taxon>
        <taxon>Spermatophyta</taxon>
        <taxon>Pinopsida</taxon>
        <taxon>Pinidae</taxon>
        <taxon>Conifers II</taxon>
        <taxon>Cupressales</taxon>
        <taxon>Taxaceae</taxon>
        <taxon>Taxus</taxon>
    </lineage>
</organism>
<dbReference type="InterPro" id="IPR004813">
    <property type="entry name" value="OPT"/>
</dbReference>
<dbReference type="GO" id="GO:0035673">
    <property type="term" value="F:oligopeptide transmembrane transporter activity"/>
    <property type="evidence" value="ECO:0007669"/>
    <property type="project" value="InterPro"/>
</dbReference>
<proteinExistence type="inferred from homology"/>
<dbReference type="EMBL" id="JAHRHJ020000004">
    <property type="protein sequence ID" value="KAH9318503.1"/>
    <property type="molecule type" value="Genomic_DNA"/>
</dbReference>
<keyword evidence="11" id="KW-1185">Reference proteome</keyword>
<protein>
    <recommendedName>
        <fullName evidence="12">Oligopeptide transporter</fullName>
    </recommendedName>
</protein>
<feature type="non-terminal residue" evidence="10">
    <location>
        <position position="1"/>
    </location>
</feature>
<comment type="similarity">
    <text evidence="2">Belongs to the oligopeptide OPT transporter (TC 2.A.67.1) family.</text>
</comment>
<evidence type="ECO:0000256" key="8">
    <source>
        <dbReference type="ARBA" id="ARBA00023136"/>
    </source>
</evidence>
<dbReference type="Proteomes" id="UP000824469">
    <property type="component" value="Unassembled WGS sequence"/>
</dbReference>
<dbReference type="PANTHER" id="PTHR22601">
    <property type="entry name" value="ISP4 LIKE PROTEIN"/>
    <property type="match status" value="1"/>
</dbReference>
<gene>
    <name evidence="10" type="ORF">KI387_020272</name>
</gene>
<feature type="transmembrane region" description="Helical" evidence="9">
    <location>
        <begin position="48"/>
        <end position="65"/>
    </location>
</feature>
<evidence type="ECO:0000313" key="10">
    <source>
        <dbReference type="EMBL" id="KAH9318503.1"/>
    </source>
</evidence>
<evidence type="ECO:0000256" key="1">
    <source>
        <dbReference type="ARBA" id="ARBA00004141"/>
    </source>
</evidence>
<keyword evidence="6" id="KW-0653">Protein transport</keyword>
<evidence type="ECO:0000256" key="3">
    <source>
        <dbReference type="ARBA" id="ARBA00022448"/>
    </source>
</evidence>
<accession>A0AA38GBH6</accession>
<keyword evidence="8 9" id="KW-0472">Membrane</keyword>
<keyword evidence="4 9" id="KW-0812">Transmembrane</keyword>
<evidence type="ECO:0000256" key="9">
    <source>
        <dbReference type="SAM" id="Phobius"/>
    </source>
</evidence>
<evidence type="ECO:0000313" key="11">
    <source>
        <dbReference type="Proteomes" id="UP000824469"/>
    </source>
</evidence>
<keyword evidence="5" id="KW-0571">Peptide transport</keyword>
<dbReference type="NCBIfam" id="TIGR00728">
    <property type="entry name" value="OPT_sfam"/>
    <property type="match status" value="1"/>
</dbReference>